<evidence type="ECO:0000256" key="1">
    <source>
        <dbReference type="ARBA" id="ARBA00022679"/>
    </source>
</evidence>
<proteinExistence type="inferred from homology"/>
<feature type="site" description="Positions MEP for the nucleophilic attack" evidence="3">
    <location>
        <position position="151"/>
    </location>
</feature>
<comment type="catalytic activity">
    <reaction evidence="3">
        <text>2-C-methyl-D-erythritol 4-phosphate + CTP + H(+) = 4-CDP-2-C-methyl-D-erythritol + diphosphate</text>
        <dbReference type="Rhea" id="RHEA:13429"/>
        <dbReference type="ChEBI" id="CHEBI:15378"/>
        <dbReference type="ChEBI" id="CHEBI:33019"/>
        <dbReference type="ChEBI" id="CHEBI:37563"/>
        <dbReference type="ChEBI" id="CHEBI:57823"/>
        <dbReference type="ChEBI" id="CHEBI:58262"/>
        <dbReference type="EC" id="2.7.7.60"/>
    </reaction>
</comment>
<evidence type="ECO:0000256" key="2">
    <source>
        <dbReference type="ARBA" id="ARBA00022695"/>
    </source>
</evidence>
<comment type="function">
    <text evidence="3">Catalyzes the formation of 4-diphosphocytidyl-2-C-methyl-D-erythritol from CTP and 2-C-methyl-D-erythritol 4-phosphate (MEP).</text>
</comment>
<dbReference type="EMBL" id="BBWV01000001">
    <property type="protein sequence ID" value="GAO41079.1"/>
    <property type="molecule type" value="Genomic_DNA"/>
</dbReference>
<dbReference type="Gene3D" id="3.90.550.10">
    <property type="entry name" value="Spore Coat Polysaccharide Biosynthesis Protein SpsA, Chain A"/>
    <property type="match status" value="1"/>
</dbReference>
<keyword evidence="5" id="KW-1185">Reference proteome</keyword>
<dbReference type="GO" id="GO:0050518">
    <property type="term" value="F:2-C-methyl-D-erythritol 4-phosphate cytidylyltransferase activity"/>
    <property type="evidence" value="ECO:0007669"/>
    <property type="project" value="UniProtKB-UniRule"/>
</dbReference>
<protein>
    <recommendedName>
        <fullName evidence="3">2-C-methyl-D-erythritol 4-phosphate cytidylyltransferase</fullName>
        <ecNumber evidence="3">2.7.7.60</ecNumber>
    </recommendedName>
    <alternativeName>
        <fullName evidence="3">4-diphosphocytidyl-2C-methyl-D-erythritol synthase</fullName>
    </alternativeName>
    <alternativeName>
        <fullName evidence="3">MEP cytidylyltransferase</fullName>
        <shortName evidence="3">MCT</shortName>
    </alternativeName>
</protein>
<dbReference type="STRING" id="1220578.FPE01S_01_00910"/>
<evidence type="ECO:0000313" key="4">
    <source>
        <dbReference type="EMBL" id="GAO41079.1"/>
    </source>
</evidence>
<dbReference type="UniPathway" id="UPA00056">
    <property type="reaction ID" value="UER00093"/>
</dbReference>
<dbReference type="HAMAP" id="MF_00108">
    <property type="entry name" value="IspD"/>
    <property type="match status" value="1"/>
</dbReference>
<dbReference type="OrthoDB" id="9806837at2"/>
<dbReference type="FunFam" id="3.90.550.10:FF:000003">
    <property type="entry name" value="2-C-methyl-D-erythritol 4-phosphate cytidylyltransferase"/>
    <property type="match status" value="1"/>
</dbReference>
<dbReference type="EC" id="2.7.7.60" evidence="3"/>
<dbReference type="InterPro" id="IPR029044">
    <property type="entry name" value="Nucleotide-diphossugar_trans"/>
</dbReference>
<dbReference type="Pfam" id="PF01128">
    <property type="entry name" value="IspD"/>
    <property type="match status" value="1"/>
</dbReference>
<dbReference type="NCBIfam" id="NF001186">
    <property type="entry name" value="PRK00155.2-3"/>
    <property type="match status" value="1"/>
</dbReference>
<reference evidence="4 5" key="1">
    <citation type="submission" date="2015-04" db="EMBL/GenBank/DDBJ databases">
        <title>Whole genome shotgun sequence of Flavihumibacter petaseus NBRC 106054.</title>
        <authorList>
            <person name="Miyazawa S."/>
            <person name="Hosoyama A."/>
            <person name="Hashimoto M."/>
            <person name="Noguchi M."/>
            <person name="Tsuchikane K."/>
            <person name="Ohji S."/>
            <person name="Yamazoe A."/>
            <person name="Ichikawa N."/>
            <person name="Kimura A."/>
            <person name="Fujita N."/>
        </authorList>
    </citation>
    <scope>NUCLEOTIDE SEQUENCE [LARGE SCALE GENOMIC DNA]</scope>
    <source>
        <strain evidence="4 5">NBRC 106054</strain>
    </source>
</reference>
<keyword evidence="1 3" id="KW-0808">Transferase</keyword>
<dbReference type="SUPFAM" id="SSF53448">
    <property type="entry name" value="Nucleotide-diphospho-sugar transferases"/>
    <property type="match status" value="1"/>
</dbReference>
<dbReference type="AlphaFoldDB" id="A0A0E9MU33"/>
<dbReference type="PANTHER" id="PTHR32125:SF4">
    <property type="entry name" value="2-C-METHYL-D-ERYTHRITOL 4-PHOSPHATE CYTIDYLYLTRANSFERASE, CHLOROPLASTIC"/>
    <property type="match status" value="1"/>
</dbReference>
<dbReference type="InterPro" id="IPR050088">
    <property type="entry name" value="IspD/TarI_cytidylyltransf_bact"/>
</dbReference>
<keyword evidence="3" id="KW-0414">Isoprene biosynthesis</keyword>
<dbReference type="PANTHER" id="PTHR32125">
    <property type="entry name" value="2-C-METHYL-D-ERYTHRITOL 4-PHOSPHATE CYTIDYLYLTRANSFERASE, CHLOROPLASTIC"/>
    <property type="match status" value="1"/>
</dbReference>
<comment type="similarity">
    <text evidence="3">Belongs to the IspD/TarI cytidylyltransferase family. IspD subfamily.</text>
</comment>
<comment type="pathway">
    <text evidence="3">Isoprenoid biosynthesis; isopentenyl diphosphate biosynthesis via DXP pathway; isopentenyl diphosphate from 1-deoxy-D-xylulose 5-phosphate: step 2/6.</text>
</comment>
<evidence type="ECO:0000313" key="5">
    <source>
        <dbReference type="Proteomes" id="UP000033121"/>
    </source>
</evidence>
<keyword evidence="2 3" id="KW-0548">Nucleotidyltransferase</keyword>
<dbReference type="InterPro" id="IPR001228">
    <property type="entry name" value="IspD"/>
</dbReference>
<dbReference type="NCBIfam" id="TIGR00453">
    <property type="entry name" value="ispD"/>
    <property type="match status" value="1"/>
</dbReference>
<organism evidence="4 5">
    <name type="scientific">Flavihumibacter petaseus NBRC 106054</name>
    <dbReference type="NCBI Taxonomy" id="1220578"/>
    <lineage>
        <taxon>Bacteria</taxon>
        <taxon>Pseudomonadati</taxon>
        <taxon>Bacteroidota</taxon>
        <taxon>Chitinophagia</taxon>
        <taxon>Chitinophagales</taxon>
        <taxon>Chitinophagaceae</taxon>
        <taxon>Flavihumibacter</taxon>
    </lineage>
</organism>
<dbReference type="InterPro" id="IPR034683">
    <property type="entry name" value="IspD/TarI"/>
</dbReference>
<dbReference type="GO" id="GO:0019288">
    <property type="term" value="P:isopentenyl diphosphate biosynthetic process, methylerythritol 4-phosphate pathway"/>
    <property type="evidence" value="ECO:0007669"/>
    <property type="project" value="UniProtKB-UniRule"/>
</dbReference>
<name>A0A0E9MU33_9BACT</name>
<dbReference type="CDD" id="cd02516">
    <property type="entry name" value="CDP-ME_synthetase"/>
    <property type="match status" value="1"/>
</dbReference>
<dbReference type="RefSeq" id="WP_046367007.1">
    <property type="nucleotide sequence ID" value="NZ_BBWV01000001.1"/>
</dbReference>
<feature type="site" description="Transition state stabilizer" evidence="3">
    <location>
        <position position="15"/>
    </location>
</feature>
<feature type="site" description="Transition state stabilizer" evidence="3">
    <location>
        <position position="22"/>
    </location>
</feature>
<accession>A0A0E9MU33</accession>
<gene>
    <name evidence="3 4" type="primary">ispD</name>
    <name evidence="4" type="ORF">FPE01S_01_00910</name>
</gene>
<feature type="site" description="Positions MEP for the nucleophilic attack" evidence="3">
    <location>
        <position position="205"/>
    </location>
</feature>
<dbReference type="Proteomes" id="UP000033121">
    <property type="component" value="Unassembled WGS sequence"/>
</dbReference>
<comment type="caution">
    <text evidence="4">The sequence shown here is derived from an EMBL/GenBank/DDBJ whole genome shotgun (WGS) entry which is preliminary data.</text>
</comment>
<sequence>MEKYAVVVAGGSGLRMGTPVPKQFLEIRERPVLWYTLNAFLDAFSDLQIILVLPEQHLETGKRILRSTYDPDRIWMTVGGETRFHSVRNGLQHIHKHSIVFVHDGVRCLLTPDLVRRCYAAAVDKGNAIPAIAAVDTIRIDTINGSEQIDRNKVKIIQTPQAFFSELIKSAFEQDFHESFTDEASVVERLGVKIHLIEGESSNIKITRPLDLLIAEKVLEEREMGL</sequence>
<evidence type="ECO:0000256" key="3">
    <source>
        <dbReference type="HAMAP-Rule" id="MF_00108"/>
    </source>
</evidence>